<evidence type="ECO:0000256" key="2">
    <source>
        <dbReference type="ARBA" id="ARBA00022741"/>
    </source>
</evidence>
<dbReference type="KEGG" id="ccro:CMC5_059000"/>
<evidence type="ECO:0000256" key="1">
    <source>
        <dbReference type="ARBA" id="ARBA00022679"/>
    </source>
</evidence>
<evidence type="ECO:0000256" key="4">
    <source>
        <dbReference type="ARBA" id="ARBA00022840"/>
    </source>
</evidence>
<dbReference type="PROSITE" id="PS00108">
    <property type="entry name" value="PROTEIN_KINASE_ST"/>
    <property type="match status" value="1"/>
</dbReference>
<dbReference type="OrthoDB" id="5496604at2"/>
<keyword evidence="1" id="KW-0808">Transferase</keyword>
<gene>
    <name evidence="7" type="ORF">CMC5_059000</name>
</gene>
<dbReference type="Proteomes" id="UP000067626">
    <property type="component" value="Chromosome"/>
</dbReference>
<evidence type="ECO:0000256" key="3">
    <source>
        <dbReference type="ARBA" id="ARBA00022777"/>
    </source>
</evidence>
<keyword evidence="3" id="KW-0418">Kinase</keyword>
<dbReference type="GO" id="GO:0004674">
    <property type="term" value="F:protein serine/threonine kinase activity"/>
    <property type="evidence" value="ECO:0007669"/>
    <property type="project" value="TreeGrafter"/>
</dbReference>
<dbReference type="PANTHER" id="PTHR43289">
    <property type="entry name" value="MITOGEN-ACTIVATED PROTEIN KINASE KINASE KINASE 20-RELATED"/>
    <property type="match status" value="1"/>
</dbReference>
<accession>A0A0K1ELK7</accession>
<feature type="domain" description="Protein kinase" evidence="6">
    <location>
        <begin position="189"/>
        <end position="418"/>
    </location>
</feature>
<dbReference type="Pfam" id="PF00069">
    <property type="entry name" value="Pkinase"/>
    <property type="match status" value="1"/>
</dbReference>
<dbReference type="AlphaFoldDB" id="A0A0K1ELK7"/>
<keyword evidence="8" id="KW-1185">Reference proteome</keyword>
<feature type="region of interest" description="Disordered" evidence="5">
    <location>
        <begin position="1"/>
        <end position="26"/>
    </location>
</feature>
<dbReference type="RefSeq" id="WP_050433434.1">
    <property type="nucleotide sequence ID" value="NZ_CP012159.1"/>
</dbReference>
<keyword evidence="4" id="KW-0067">ATP-binding</keyword>
<reference evidence="7 8" key="1">
    <citation type="submission" date="2015-07" db="EMBL/GenBank/DDBJ databases">
        <title>Genome analysis of myxobacterium Chondromyces crocatus Cm c5 reveals a high potential for natural compound synthesis and the genetic basis for the loss of fruiting body formation.</title>
        <authorList>
            <person name="Zaburannyi N."/>
            <person name="Bunk B."/>
            <person name="Maier J."/>
            <person name="Overmann J."/>
            <person name="Mueller R."/>
        </authorList>
    </citation>
    <scope>NUCLEOTIDE SEQUENCE [LARGE SCALE GENOMIC DNA]</scope>
    <source>
        <strain evidence="7 8">Cm c5</strain>
    </source>
</reference>
<dbReference type="InterPro" id="IPR011009">
    <property type="entry name" value="Kinase-like_dom_sf"/>
</dbReference>
<evidence type="ECO:0000313" key="8">
    <source>
        <dbReference type="Proteomes" id="UP000067626"/>
    </source>
</evidence>
<dbReference type="Gene3D" id="1.10.510.10">
    <property type="entry name" value="Transferase(Phosphotransferase) domain 1"/>
    <property type="match status" value="1"/>
</dbReference>
<proteinExistence type="predicted"/>
<dbReference type="InterPro" id="IPR000719">
    <property type="entry name" value="Prot_kinase_dom"/>
</dbReference>
<dbReference type="STRING" id="52.CMC5_059000"/>
<evidence type="ECO:0000259" key="6">
    <source>
        <dbReference type="PROSITE" id="PS50011"/>
    </source>
</evidence>
<protein>
    <recommendedName>
        <fullName evidence="6">Protein kinase domain-containing protein</fullName>
    </recommendedName>
</protein>
<dbReference type="SMART" id="SM00220">
    <property type="entry name" value="S_TKc"/>
    <property type="match status" value="1"/>
</dbReference>
<dbReference type="GO" id="GO:0005524">
    <property type="term" value="F:ATP binding"/>
    <property type="evidence" value="ECO:0007669"/>
    <property type="project" value="UniProtKB-KW"/>
</dbReference>
<organism evidence="7 8">
    <name type="scientific">Chondromyces crocatus</name>
    <dbReference type="NCBI Taxonomy" id="52"/>
    <lineage>
        <taxon>Bacteria</taxon>
        <taxon>Pseudomonadati</taxon>
        <taxon>Myxococcota</taxon>
        <taxon>Polyangia</taxon>
        <taxon>Polyangiales</taxon>
        <taxon>Polyangiaceae</taxon>
        <taxon>Chondromyces</taxon>
    </lineage>
</organism>
<dbReference type="CDD" id="cd14014">
    <property type="entry name" value="STKc_PknB_like"/>
    <property type="match status" value="1"/>
</dbReference>
<name>A0A0K1ELK7_CHOCO</name>
<sequence>MTTRPSAAGGALDHPDGSDVGLRASPGDDELALLRRLGSPRGPSTEEAIGILRRLRGTLRETDAIAMVLVALTERPIADDVRIACADILATRGDELGALRLLEGGNASKSVAPVTSTAGLILLADLHAGQGQLPRALGAIERVLAREIDAPGALERHQRWRSALGVPQRMAPRSDEATILAPATQNSPFRILREVARGGAGVVYEAEDEFLGRRIAFKVYHNHTSERLQLEREARIAAAISGPGVIRVLDLAPSEGWIALEWIARGSIRDVLRSGDARLLIPVEPWARALARALERVHACGYVHADVKPANVLLRQLSEPVLSDFGIASRRGESYEGGSPGYMSPERLAGRLAEPRDDIYGYGRVIEDVLTRVDAALANSGQSASDVGLEAWRTLSLRCLGPDDERPRNGAELVEALP</sequence>
<dbReference type="EMBL" id="CP012159">
    <property type="protein sequence ID" value="AKT41691.1"/>
    <property type="molecule type" value="Genomic_DNA"/>
</dbReference>
<dbReference type="InterPro" id="IPR008271">
    <property type="entry name" value="Ser/Thr_kinase_AS"/>
</dbReference>
<keyword evidence="2" id="KW-0547">Nucleotide-binding</keyword>
<dbReference type="PANTHER" id="PTHR43289:SF34">
    <property type="entry name" value="SERINE_THREONINE-PROTEIN KINASE YBDM-RELATED"/>
    <property type="match status" value="1"/>
</dbReference>
<dbReference type="PROSITE" id="PS50011">
    <property type="entry name" value="PROTEIN_KINASE_DOM"/>
    <property type="match status" value="1"/>
</dbReference>
<evidence type="ECO:0000313" key="7">
    <source>
        <dbReference type="EMBL" id="AKT41691.1"/>
    </source>
</evidence>
<evidence type="ECO:0000256" key="5">
    <source>
        <dbReference type="SAM" id="MobiDB-lite"/>
    </source>
</evidence>
<dbReference type="SUPFAM" id="SSF56112">
    <property type="entry name" value="Protein kinase-like (PK-like)"/>
    <property type="match status" value="1"/>
</dbReference>